<dbReference type="RefSeq" id="WP_185274047.1">
    <property type="nucleotide sequence ID" value="NZ_CP055156.1"/>
</dbReference>
<proteinExistence type="predicted"/>
<evidence type="ECO:0000313" key="2">
    <source>
        <dbReference type="EMBL" id="QNF33195.1"/>
    </source>
</evidence>
<dbReference type="KEGG" id="aswu:HUW51_10820"/>
<protein>
    <submittedName>
        <fullName evidence="2">Phosphotransferase</fullName>
    </submittedName>
</protein>
<dbReference type="Pfam" id="PF01636">
    <property type="entry name" value="APH"/>
    <property type="match status" value="1"/>
</dbReference>
<name>A0A7G7G7R1_9BACT</name>
<dbReference type="Proteomes" id="UP000515237">
    <property type="component" value="Chromosome"/>
</dbReference>
<dbReference type="InterPro" id="IPR051678">
    <property type="entry name" value="AGP_Transferase"/>
</dbReference>
<dbReference type="EMBL" id="CP055156">
    <property type="protein sequence ID" value="QNF33195.1"/>
    <property type="molecule type" value="Genomic_DNA"/>
</dbReference>
<accession>A0A7G7G7R1</accession>
<sequence>MDTQEIVKLAAEHGLVLQDNIQLNEMGADFRVAYASDLSGQKWILRIPRRTDLAEQIEKEKNILALVKDRLSVAVPDWQIVTPRLVAYPMLENSPVLTYDPQTYEVTWYVDRNSKEYIPTLASTLVQLHEIPEQAAAAHGIKITTPETIRQEIQDKLEKVKNALPLSAQLEERWRSWLNNDRLWPDFTCFIHGDLFAGHILAKSDGQITGIIDWSEGQMGDPAVDFSGHLAAFGEESLRELIACYEKAGGKVWDSLFAQVVERHAASPLFYAYFAIKTQSPEHIEAAKAQLNPVA</sequence>
<dbReference type="Gene3D" id="3.30.200.20">
    <property type="entry name" value="Phosphorylase Kinase, domain 1"/>
    <property type="match status" value="1"/>
</dbReference>
<gene>
    <name evidence="2" type="ORF">HUW51_10820</name>
</gene>
<dbReference type="InterPro" id="IPR002575">
    <property type="entry name" value="Aminoglycoside_PTrfase"/>
</dbReference>
<dbReference type="GO" id="GO:0016740">
    <property type="term" value="F:transferase activity"/>
    <property type="evidence" value="ECO:0007669"/>
    <property type="project" value="UniProtKB-KW"/>
</dbReference>
<dbReference type="SUPFAM" id="SSF56112">
    <property type="entry name" value="Protein kinase-like (PK-like)"/>
    <property type="match status" value="1"/>
</dbReference>
<evidence type="ECO:0000313" key="3">
    <source>
        <dbReference type="Proteomes" id="UP000515237"/>
    </source>
</evidence>
<dbReference type="InterPro" id="IPR011009">
    <property type="entry name" value="Kinase-like_dom_sf"/>
</dbReference>
<keyword evidence="2" id="KW-0808">Transferase</keyword>
<dbReference type="PANTHER" id="PTHR21310">
    <property type="entry name" value="AMINOGLYCOSIDE PHOSPHOTRANSFERASE-RELATED-RELATED"/>
    <property type="match status" value="1"/>
</dbReference>
<reference evidence="2 3" key="1">
    <citation type="journal article" date="2018" name="Int. J. Syst. Evol. Microbiol.">
        <title>Adhaeribacter swui sp. nov., isolated from wet mud.</title>
        <authorList>
            <person name="Kim D.U."/>
            <person name="Kim K.W."/>
            <person name="Kang M.S."/>
            <person name="Kim J.Y."/>
            <person name="Jang J.H."/>
            <person name="Kim M.K."/>
        </authorList>
    </citation>
    <scope>NUCLEOTIDE SEQUENCE [LARGE SCALE GENOMIC DNA]</scope>
    <source>
        <strain evidence="2 3">KCTC 52873</strain>
    </source>
</reference>
<dbReference type="AlphaFoldDB" id="A0A7G7G7R1"/>
<dbReference type="Gene3D" id="3.90.1200.10">
    <property type="match status" value="1"/>
</dbReference>
<keyword evidence="3" id="KW-1185">Reference proteome</keyword>
<evidence type="ECO:0000259" key="1">
    <source>
        <dbReference type="Pfam" id="PF01636"/>
    </source>
</evidence>
<organism evidence="2 3">
    <name type="scientific">Adhaeribacter swui</name>
    <dbReference type="NCBI Taxonomy" id="2086471"/>
    <lineage>
        <taxon>Bacteria</taxon>
        <taxon>Pseudomonadati</taxon>
        <taxon>Bacteroidota</taxon>
        <taxon>Cytophagia</taxon>
        <taxon>Cytophagales</taxon>
        <taxon>Hymenobacteraceae</taxon>
        <taxon>Adhaeribacter</taxon>
    </lineage>
</organism>
<dbReference type="PANTHER" id="PTHR21310:SF15">
    <property type="entry name" value="AMINOGLYCOSIDE PHOSPHOTRANSFERASE DOMAIN-CONTAINING PROTEIN"/>
    <property type="match status" value="1"/>
</dbReference>
<feature type="domain" description="Aminoglycoside phosphotransferase" evidence="1">
    <location>
        <begin position="21"/>
        <end position="255"/>
    </location>
</feature>
<dbReference type="CDD" id="cd05152">
    <property type="entry name" value="MPH2"/>
    <property type="match status" value="1"/>
</dbReference>